<gene>
    <name evidence="1" type="ORF">RXV79_26050</name>
</gene>
<protein>
    <recommendedName>
        <fullName evidence="3">MarR family transcriptional regulator</fullName>
    </recommendedName>
</protein>
<evidence type="ECO:0008006" key="3">
    <source>
        <dbReference type="Google" id="ProtNLM"/>
    </source>
</evidence>
<evidence type="ECO:0000313" key="1">
    <source>
        <dbReference type="EMBL" id="WOB08349.1"/>
    </source>
</evidence>
<dbReference type="Proteomes" id="UP001303946">
    <property type="component" value="Chromosome"/>
</dbReference>
<organism evidence="1 2">
    <name type="scientific">Piscinibacter gummiphilus</name>
    <dbReference type="NCBI Taxonomy" id="946333"/>
    <lineage>
        <taxon>Bacteria</taxon>
        <taxon>Pseudomonadati</taxon>
        <taxon>Pseudomonadota</taxon>
        <taxon>Betaproteobacteria</taxon>
        <taxon>Burkholderiales</taxon>
        <taxon>Sphaerotilaceae</taxon>
        <taxon>Piscinibacter</taxon>
    </lineage>
</organism>
<proteinExistence type="predicted"/>
<dbReference type="RefSeq" id="WP_316701084.1">
    <property type="nucleotide sequence ID" value="NZ_CP136336.1"/>
</dbReference>
<keyword evidence="2" id="KW-1185">Reference proteome</keyword>
<accession>A0ABZ0CTQ1</accession>
<evidence type="ECO:0000313" key="2">
    <source>
        <dbReference type="Proteomes" id="UP001303946"/>
    </source>
</evidence>
<name>A0ABZ0CTQ1_9BURK</name>
<reference evidence="1 2" key="1">
    <citation type="submission" date="2023-10" db="EMBL/GenBank/DDBJ databases">
        <title>Bacteria for the degradation of biodegradable plastic PBAT(Polybutylene adipate terephthalate).</title>
        <authorList>
            <person name="Weon H.-Y."/>
            <person name="Yeon J."/>
        </authorList>
    </citation>
    <scope>NUCLEOTIDE SEQUENCE [LARGE SCALE GENOMIC DNA]</scope>
    <source>
        <strain evidence="1 2">SBD 7-3</strain>
    </source>
</reference>
<sequence length="231" mass="25695">MLTAAHSRRLREIWRSAGWPCQDLIEVELLAAGFIERVRQPSGHETLRVTDAGVALLVDALQRNRARRDAHEDLVERVAREMTRAGRLAWRGLALRAKVGGGPDSQDGAQWVMAMPDVFSIRHTTVEAYVEPIVHEIKVSRADLLSDLRREAKRHAYLQLSGECWYVIARGIAEADEIPPEFGVMAAEGAALEVLRPAPKRACAMSLPLWMALARATPLDGWQHDDAQGLL</sequence>
<dbReference type="EMBL" id="CP136336">
    <property type="protein sequence ID" value="WOB08349.1"/>
    <property type="molecule type" value="Genomic_DNA"/>
</dbReference>